<sequence length="152" mass="15729">MSTTSNGPAEAGLGIRTVAEAVGTDPSVWAHAVMKDAPGHVQAVVLAVMNTAHELDAVQRHLLDDAVRAIEELSKTAAGTDSLRATGGLLGDRGARIERLAVRRGELLRRLDAHLALYQAANSGPQPTAGPTSTAGPAHPADSPPQARGPRR</sequence>
<accession>A0ABS8E161</accession>
<name>A0ABS8E161_9ACTN</name>
<organism evidence="2 3">
    <name type="scientific">Streptomyces flavotricini</name>
    <dbReference type="NCBI Taxonomy" id="66888"/>
    <lineage>
        <taxon>Bacteria</taxon>
        <taxon>Bacillati</taxon>
        <taxon>Actinomycetota</taxon>
        <taxon>Actinomycetes</taxon>
        <taxon>Kitasatosporales</taxon>
        <taxon>Streptomycetaceae</taxon>
        <taxon>Streptomyces</taxon>
    </lineage>
</organism>
<keyword evidence="3" id="KW-1185">Reference proteome</keyword>
<protein>
    <recommendedName>
        <fullName evidence="4">Transcriptional regulator</fullName>
    </recommendedName>
</protein>
<reference evidence="2 3" key="1">
    <citation type="submission" date="2021-08" db="EMBL/GenBank/DDBJ databases">
        <title>Genomic Architecture of Streptomyces flavotricini NGL1 and Streptomyces erythrochromogenes HMS4 With Differential Plant Beneficial attributes and laccase production capabilities.</title>
        <authorList>
            <person name="Salwan R."/>
            <person name="Kaur R."/>
            <person name="Sharma V."/>
        </authorList>
    </citation>
    <scope>NUCLEOTIDE SEQUENCE [LARGE SCALE GENOMIC DNA]</scope>
    <source>
        <strain evidence="2 3">NGL1</strain>
    </source>
</reference>
<proteinExistence type="predicted"/>
<comment type="caution">
    <text evidence="2">The sequence shown here is derived from an EMBL/GenBank/DDBJ whole genome shotgun (WGS) entry which is preliminary data.</text>
</comment>
<gene>
    <name evidence="2" type="ORF">K7B10_07705</name>
</gene>
<dbReference type="EMBL" id="JAINUL010000001">
    <property type="protein sequence ID" value="MCC0094669.1"/>
    <property type="molecule type" value="Genomic_DNA"/>
</dbReference>
<dbReference type="RefSeq" id="WP_229335229.1">
    <property type="nucleotide sequence ID" value="NZ_JAINUL010000001.1"/>
</dbReference>
<evidence type="ECO:0000256" key="1">
    <source>
        <dbReference type="SAM" id="MobiDB-lite"/>
    </source>
</evidence>
<feature type="region of interest" description="Disordered" evidence="1">
    <location>
        <begin position="119"/>
        <end position="152"/>
    </location>
</feature>
<feature type="compositionally biased region" description="Polar residues" evidence="1">
    <location>
        <begin position="120"/>
        <end position="135"/>
    </location>
</feature>
<evidence type="ECO:0000313" key="3">
    <source>
        <dbReference type="Proteomes" id="UP001520654"/>
    </source>
</evidence>
<evidence type="ECO:0000313" key="2">
    <source>
        <dbReference type="EMBL" id="MCC0094669.1"/>
    </source>
</evidence>
<evidence type="ECO:0008006" key="4">
    <source>
        <dbReference type="Google" id="ProtNLM"/>
    </source>
</evidence>
<dbReference type="Proteomes" id="UP001520654">
    <property type="component" value="Unassembled WGS sequence"/>
</dbReference>